<proteinExistence type="inferred from homology"/>
<keyword evidence="2" id="KW-0489">Methyltransferase</keyword>
<dbReference type="Gene3D" id="3.40.50.150">
    <property type="entry name" value="Vaccinia Virus protein VP39"/>
    <property type="match status" value="1"/>
</dbReference>
<feature type="non-terminal residue" evidence="6">
    <location>
        <position position="1"/>
    </location>
</feature>
<dbReference type="GO" id="GO:0032259">
    <property type="term" value="P:methylation"/>
    <property type="evidence" value="ECO:0007669"/>
    <property type="project" value="UniProtKB-KW"/>
</dbReference>
<dbReference type="InterPro" id="IPR029063">
    <property type="entry name" value="SAM-dependent_MTases_sf"/>
</dbReference>
<reference evidence="6" key="1">
    <citation type="submission" date="2018-05" db="EMBL/GenBank/DDBJ databases">
        <authorList>
            <person name="Lanie J.A."/>
            <person name="Ng W.-L."/>
            <person name="Kazmierczak K.M."/>
            <person name="Andrzejewski T.M."/>
            <person name="Davidsen T.M."/>
            <person name="Wayne K.J."/>
            <person name="Tettelin H."/>
            <person name="Glass J.I."/>
            <person name="Rusch D."/>
            <person name="Podicherti R."/>
            <person name="Tsui H.-C.T."/>
            <person name="Winkler M.E."/>
        </authorList>
    </citation>
    <scope>NUCLEOTIDE SEQUENCE</scope>
</reference>
<evidence type="ECO:0000256" key="2">
    <source>
        <dbReference type="ARBA" id="ARBA00022603"/>
    </source>
</evidence>
<dbReference type="InterPro" id="IPR003333">
    <property type="entry name" value="CMAS"/>
</dbReference>
<evidence type="ECO:0000256" key="5">
    <source>
        <dbReference type="ARBA" id="ARBA00023098"/>
    </source>
</evidence>
<evidence type="ECO:0000256" key="1">
    <source>
        <dbReference type="ARBA" id="ARBA00010815"/>
    </source>
</evidence>
<dbReference type="EMBL" id="UINC01002638">
    <property type="protein sequence ID" value="SUZ98788.1"/>
    <property type="molecule type" value="Genomic_DNA"/>
</dbReference>
<dbReference type="NCBIfam" id="NF008686">
    <property type="entry name" value="PRK11705.1"/>
    <property type="match status" value="1"/>
</dbReference>
<keyword evidence="3" id="KW-0808">Transferase</keyword>
<keyword evidence="4" id="KW-0949">S-adenosyl-L-methionine</keyword>
<dbReference type="CDD" id="cd02440">
    <property type="entry name" value="AdoMet_MTases"/>
    <property type="match status" value="1"/>
</dbReference>
<protein>
    <recommendedName>
        <fullName evidence="7">Polyketide synthase methyltransferase domain-containing protein</fullName>
    </recommendedName>
</protein>
<organism evidence="6">
    <name type="scientific">marine metagenome</name>
    <dbReference type="NCBI Taxonomy" id="408172"/>
    <lineage>
        <taxon>unclassified sequences</taxon>
        <taxon>metagenomes</taxon>
        <taxon>ecological metagenomes</taxon>
    </lineage>
</organism>
<dbReference type="GO" id="GO:0008168">
    <property type="term" value="F:methyltransferase activity"/>
    <property type="evidence" value="ECO:0007669"/>
    <property type="project" value="UniProtKB-KW"/>
</dbReference>
<dbReference type="PANTHER" id="PTHR43667:SF1">
    <property type="entry name" value="CYCLOPROPANE-FATTY-ACYL-PHOSPHOLIPID SYNTHASE"/>
    <property type="match status" value="1"/>
</dbReference>
<comment type="similarity">
    <text evidence="1">Belongs to the CFA/CMAS family.</text>
</comment>
<gene>
    <name evidence="6" type="ORF">METZ01_LOCUS51642</name>
</gene>
<name>A0A381S634_9ZZZZ</name>
<accession>A0A381S634</accession>
<dbReference type="SUPFAM" id="SSF53335">
    <property type="entry name" value="S-adenosyl-L-methionine-dependent methyltransferases"/>
    <property type="match status" value="1"/>
</dbReference>
<evidence type="ECO:0000256" key="4">
    <source>
        <dbReference type="ARBA" id="ARBA00022691"/>
    </source>
</evidence>
<evidence type="ECO:0000313" key="6">
    <source>
        <dbReference type="EMBL" id="SUZ98788.1"/>
    </source>
</evidence>
<sequence length="371" mass="42261">VASLREQGRELLDGAGVTVGGDQPHDIQIHDDRFWRRVLRDRELGLGEAYQEGWWDAIRVDEFLVRVLTADLRSAIRASPALLLNMLRSNFVNRQTIHRAGHNARAHYDIGNDLYLRMLGPEMVYSCALWDEADSLEAAQAAKLDLVCQKLHLEPGMRILDIGCGWGSFARHAATHHGAVVVGISPAAEQVDEARKRAGNLPVEFRQQDYREVAGTYDRIVSIGMMEHVGPRNYGTFFERCGDLLEPNGLMLHHTIGSNESTQSVDTWFDRYIFPGGVVPSLHQIAGASQPRWAVEDVQNLGPDYDRTLLAWHANIEARWEEIPHYDERFRRTWRYYLLSSAASFRIRNLQLFQIVFRRTGRISAVYDGVR</sequence>
<evidence type="ECO:0000256" key="3">
    <source>
        <dbReference type="ARBA" id="ARBA00022679"/>
    </source>
</evidence>
<dbReference type="AlphaFoldDB" id="A0A381S634"/>
<dbReference type="GO" id="GO:0008610">
    <property type="term" value="P:lipid biosynthetic process"/>
    <property type="evidence" value="ECO:0007669"/>
    <property type="project" value="InterPro"/>
</dbReference>
<dbReference type="PANTHER" id="PTHR43667">
    <property type="entry name" value="CYCLOPROPANE-FATTY-ACYL-PHOSPHOLIPID SYNTHASE"/>
    <property type="match status" value="1"/>
</dbReference>
<dbReference type="InterPro" id="IPR050723">
    <property type="entry name" value="CFA/CMAS"/>
</dbReference>
<evidence type="ECO:0008006" key="7">
    <source>
        <dbReference type="Google" id="ProtNLM"/>
    </source>
</evidence>
<keyword evidence="5" id="KW-0443">Lipid metabolism</keyword>
<dbReference type="Pfam" id="PF02353">
    <property type="entry name" value="CMAS"/>
    <property type="match status" value="1"/>
</dbReference>
<dbReference type="PIRSF" id="PIRSF003085">
    <property type="entry name" value="CMAS"/>
    <property type="match status" value="1"/>
</dbReference>